<evidence type="ECO:0000256" key="6">
    <source>
        <dbReference type="ARBA" id="ARBA00022723"/>
    </source>
</evidence>
<evidence type="ECO:0000256" key="5">
    <source>
        <dbReference type="ARBA" id="ARBA00022679"/>
    </source>
</evidence>
<dbReference type="AlphaFoldDB" id="A0A1Y4DGK2"/>
<comment type="cofactor">
    <cofactor evidence="1">
        <name>K(+)</name>
        <dbReference type="ChEBI" id="CHEBI:29103"/>
    </cofactor>
</comment>
<dbReference type="NCBIfam" id="NF004978">
    <property type="entry name" value="PRK06354.1"/>
    <property type="match status" value="1"/>
</dbReference>
<dbReference type="SUPFAM" id="SSF52935">
    <property type="entry name" value="PK C-terminal domain-like"/>
    <property type="match status" value="1"/>
</dbReference>
<dbReference type="NCBIfam" id="TIGR01064">
    <property type="entry name" value="pyruv_kin"/>
    <property type="match status" value="1"/>
</dbReference>
<gene>
    <name evidence="17" type="ORF">B5F75_02845</name>
</gene>
<feature type="domain" description="Pyruvate kinase C-terminal" evidence="16">
    <location>
        <begin position="357"/>
        <end position="471"/>
    </location>
</feature>
<accession>A0A1Y4DGK2</accession>
<evidence type="ECO:0000259" key="15">
    <source>
        <dbReference type="Pfam" id="PF00224"/>
    </source>
</evidence>
<keyword evidence="6" id="KW-0479">Metal-binding</keyword>
<dbReference type="Gene3D" id="2.40.33.10">
    <property type="entry name" value="PK beta-barrel domain-like"/>
    <property type="match status" value="1"/>
</dbReference>
<dbReference type="PRINTS" id="PR01050">
    <property type="entry name" value="PYRUVTKNASE"/>
</dbReference>
<evidence type="ECO:0000256" key="3">
    <source>
        <dbReference type="ARBA" id="ARBA00008663"/>
    </source>
</evidence>
<dbReference type="Proteomes" id="UP000196368">
    <property type="component" value="Unassembled WGS sequence"/>
</dbReference>
<reference evidence="18" key="1">
    <citation type="submission" date="2017-04" db="EMBL/GenBank/DDBJ databases">
        <title>Function of individual gut microbiota members based on whole genome sequencing of pure cultures obtained from chicken caecum.</title>
        <authorList>
            <person name="Medvecky M."/>
            <person name="Cejkova D."/>
            <person name="Polansky O."/>
            <person name="Karasova D."/>
            <person name="Kubasova T."/>
            <person name="Cizek A."/>
            <person name="Rychlik I."/>
        </authorList>
    </citation>
    <scope>NUCLEOTIDE SEQUENCE [LARGE SCALE GENOMIC DNA]</scope>
    <source>
        <strain evidence="18">An273</strain>
    </source>
</reference>
<keyword evidence="5 14" id="KW-0808">Transferase</keyword>
<comment type="catalytic activity">
    <reaction evidence="14">
        <text>pyruvate + ATP = phosphoenolpyruvate + ADP + H(+)</text>
        <dbReference type="Rhea" id="RHEA:18157"/>
        <dbReference type="ChEBI" id="CHEBI:15361"/>
        <dbReference type="ChEBI" id="CHEBI:15378"/>
        <dbReference type="ChEBI" id="CHEBI:30616"/>
        <dbReference type="ChEBI" id="CHEBI:58702"/>
        <dbReference type="ChEBI" id="CHEBI:456216"/>
        <dbReference type="EC" id="2.7.1.40"/>
    </reaction>
</comment>
<evidence type="ECO:0000256" key="13">
    <source>
        <dbReference type="NCBIfam" id="TIGR01064"/>
    </source>
</evidence>
<organism evidence="17 18">
    <name type="scientific">Candidatus Avelusimicrobium gallicola</name>
    <dbReference type="NCBI Taxonomy" id="2562704"/>
    <lineage>
        <taxon>Bacteria</taxon>
        <taxon>Pseudomonadati</taxon>
        <taxon>Elusimicrobiota</taxon>
        <taxon>Elusimicrobia</taxon>
        <taxon>Elusimicrobiales</taxon>
        <taxon>Elusimicrobiaceae</taxon>
        <taxon>Candidatus Avelusimicrobium</taxon>
    </lineage>
</organism>
<dbReference type="Pfam" id="PF02887">
    <property type="entry name" value="PK_C"/>
    <property type="match status" value="1"/>
</dbReference>
<evidence type="ECO:0000259" key="16">
    <source>
        <dbReference type="Pfam" id="PF02887"/>
    </source>
</evidence>
<dbReference type="InterPro" id="IPR011037">
    <property type="entry name" value="Pyrv_Knase-like_insert_dom_sf"/>
</dbReference>
<keyword evidence="18" id="KW-1185">Reference proteome</keyword>
<dbReference type="UniPathway" id="UPA00109">
    <property type="reaction ID" value="UER00188"/>
</dbReference>
<dbReference type="InterPro" id="IPR015795">
    <property type="entry name" value="Pyrv_Knase_C"/>
</dbReference>
<dbReference type="GO" id="GO:0016301">
    <property type="term" value="F:kinase activity"/>
    <property type="evidence" value="ECO:0007669"/>
    <property type="project" value="UniProtKB-KW"/>
</dbReference>
<dbReference type="InterPro" id="IPR036918">
    <property type="entry name" value="Pyrv_Knase_C_sf"/>
</dbReference>
<keyword evidence="7" id="KW-0547">Nucleotide-binding</keyword>
<evidence type="ECO:0000256" key="7">
    <source>
        <dbReference type="ARBA" id="ARBA00022741"/>
    </source>
</evidence>
<dbReference type="PANTHER" id="PTHR11817">
    <property type="entry name" value="PYRUVATE KINASE"/>
    <property type="match status" value="1"/>
</dbReference>
<dbReference type="EC" id="2.7.1.40" evidence="4 13"/>
<evidence type="ECO:0000313" key="18">
    <source>
        <dbReference type="Proteomes" id="UP000196368"/>
    </source>
</evidence>
<dbReference type="GO" id="GO:0030955">
    <property type="term" value="F:potassium ion binding"/>
    <property type="evidence" value="ECO:0007669"/>
    <property type="project" value="UniProtKB-UniRule"/>
</dbReference>
<dbReference type="GO" id="GO:0005524">
    <property type="term" value="F:ATP binding"/>
    <property type="evidence" value="ECO:0007669"/>
    <property type="project" value="UniProtKB-KW"/>
</dbReference>
<feature type="domain" description="Pyruvate kinase barrel" evidence="15">
    <location>
        <begin position="8"/>
        <end position="323"/>
    </location>
</feature>
<evidence type="ECO:0000256" key="1">
    <source>
        <dbReference type="ARBA" id="ARBA00001958"/>
    </source>
</evidence>
<dbReference type="InterPro" id="IPR001697">
    <property type="entry name" value="Pyr_Knase"/>
</dbReference>
<keyword evidence="10 14" id="KW-0460">Magnesium</keyword>
<comment type="caution">
    <text evidence="17">The sequence shown here is derived from an EMBL/GenBank/DDBJ whole genome shotgun (WGS) entry which is preliminary data.</text>
</comment>
<dbReference type="FunFam" id="2.40.33.10:FF:000001">
    <property type="entry name" value="Pyruvate kinase"/>
    <property type="match status" value="1"/>
</dbReference>
<keyword evidence="9" id="KW-0067">ATP-binding</keyword>
<sequence>MPKNTDFCKIVATIGPDTSNEKAIEQLVLAGVSVFRCNCSHGSLPEYQERVTNIRKMEKKYNCTLGILFDLQGPKLRIGTFKDYRITLKEGDKFRLDMNPEPGDQTRVCLPHKEIFAAMKDGLELLLNDGVVRLRVDAHTADTADCTVIAGGELSNKKGVNVPGVKLPLSALTAKDKEDLKIAEMLGADFIGLSFVQEPEDIIELRSLMKSKAHIIAKIEKPSAIEHLREIIDLTDVIMVARGDLGVETSPELVPVLQKKIVSGCRKAGKPVIVATQMLESMIHNVMPTRAEASDVATAVYDGVDAVMLSAETAQGDHPYEAVATMRRIIETVEKDHRYRKGLSTLERKNDSTKEGAITSAASLVATNMDTANVIVTFTDSGSTTLRASQQRAGGLPILALTPNITTARQLAVVWGVTPIVIENLKNFDDMTAETKKAVLAQKLAKEGDNVVVTAGIPFGKAGTTNMLYVMNI</sequence>
<dbReference type="PROSITE" id="PS00110">
    <property type="entry name" value="PYRUVATE_KINASE"/>
    <property type="match status" value="1"/>
</dbReference>
<evidence type="ECO:0000256" key="4">
    <source>
        <dbReference type="ARBA" id="ARBA00012142"/>
    </source>
</evidence>
<keyword evidence="8 14" id="KW-0418">Kinase</keyword>
<dbReference type="SUPFAM" id="SSF51621">
    <property type="entry name" value="Phosphoenolpyruvate/pyruvate domain"/>
    <property type="match status" value="1"/>
</dbReference>
<dbReference type="EMBL" id="NFJD01000002">
    <property type="protein sequence ID" value="OUO56799.1"/>
    <property type="molecule type" value="Genomic_DNA"/>
</dbReference>
<dbReference type="Gene3D" id="3.40.1380.20">
    <property type="entry name" value="Pyruvate kinase, C-terminal domain"/>
    <property type="match status" value="1"/>
</dbReference>
<evidence type="ECO:0000256" key="2">
    <source>
        <dbReference type="ARBA" id="ARBA00004997"/>
    </source>
</evidence>
<evidence type="ECO:0000256" key="9">
    <source>
        <dbReference type="ARBA" id="ARBA00022840"/>
    </source>
</evidence>
<comment type="pathway">
    <text evidence="2 14">Carbohydrate degradation; glycolysis; pyruvate from D-glyceraldehyde 3-phosphate: step 5/5.</text>
</comment>
<dbReference type="SUPFAM" id="SSF50800">
    <property type="entry name" value="PK beta-barrel domain-like"/>
    <property type="match status" value="1"/>
</dbReference>
<dbReference type="InterPro" id="IPR040442">
    <property type="entry name" value="Pyrv_kinase-like_dom_sf"/>
</dbReference>
<comment type="similarity">
    <text evidence="3 14">Belongs to the pyruvate kinase family.</text>
</comment>
<evidence type="ECO:0000256" key="10">
    <source>
        <dbReference type="ARBA" id="ARBA00022842"/>
    </source>
</evidence>
<dbReference type="Gene3D" id="3.20.20.60">
    <property type="entry name" value="Phosphoenolpyruvate-binding domains"/>
    <property type="match status" value="1"/>
</dbReference>
<protein>
    <recommendedName>
        <fullName evidence="4 13">Pyruvate kinase</fullName>
        <ecNumber evidence="4 13">2.7.1.40</ecNumber>
    </recommendedName>
</protein>
<name>A0A1Y4DGK2_9BACT</name>
<evidence type="ECO:0000256" key="11">
    <source>
        <dbReference type="ARBA" id="ARBA00023152"/>
    </source>
</evidence>
<dbReference type="GO" id="GO:0004743">
    <property type="term" value="F:pyruvate kinase activity"/>
    <property type="evidence" value="ECO:0007669"/>
    <property type="project" value="UniProtKB-UniRule"/>
</dbReference>
<proteinExistence type="inferred from homology"/>
<evidence type="ECO:0000256" key="14">
    <source>
        <dbReference type="RuleBase" id="RU000504"/>
    </source>
</evidence>
<dbReference type="GO" id="GO:0000287">
    <property type="term" value="F:magnesium ion binding"/>
    <property type="evidence" value="ECO:0007669"/>
    <property type="project" value="UniProtKB-UniRule"/>
</dbReference>
<dbReference type="InterPro" id="IPR015813">
    <property type="entry name" value="Pyrv/PenolPyrv_kinase-like_dom"/>
</dbReference>
<keyword evidence="12 17" id="KW-0670">Pyruvate</keyword>
<dbReference type="InterPro" id="IPR018209">
    <property type="entry name" value="Pyrv_Knase_AS"/>
</dbReference>
<dbReference type="Pfam" id="PF00224">
    <property type="entry name" value="PK"/>
    <property type="match status" value="1"/>
</dbReference>
<evidence type="ECO:0000256" key="8">
    <source>
        <dbReference type="ARBA" id="ARBA00022777"/>
    </source>
</evidence>
<evidence type="ECO:0000256" key="12">
    <source>
        <dbReference type="ARBA" id="ARBA00023317"/>
    </source>
</evidence>
<dbReference type="RefSeq" id="WP_087287670.1">
    <property type="nucleotide sequence ID" value="NZ_NFJD01000002.1"/>
</dbReference>
<keyword evidence="11 14" id="KW-0324">Glycolysis</keyword>
<dbReference type="InterPro" id="IPR015806">
    <property type="entry name" value="Pyrv_Knase_insert_dom_sf"/>
</dbReference>
<dbReference type="NCBIfam" id="NF004491">
    <property type="entry name" value="PRK05826.1"/>
    <property type="match status" value="1"/>
</dbReference>
<evidence type="ECO:0000313" key="17">
    <source>
        <dbReference type="EMBL" id="OUO56799.1"/>
    </source>
</evidence>
<dbReference type="InterPro" id="IPR015793">
    <property type="entry name" value="Pyrv_Knase_brl"/>
</dbReference>
<dbReference type="OrthoDB" id="9812123at2"/>